<feature type="signal peptide" evidence="1">
    <location>
        <begin position="1"/>
        <end position="16"/>
    </location>
</feature>
<sequence>MLFIYLSTLFAATVMATGFTIPPNQPDGVYEVSFDPSGHPTHTFLREITNTTEPNHLTTRDDGAYCGGYSLDPPSTDRAVAALKAQCNPGAVGNGLDFYSISGSTVAYFCNFGATAAVCQSGEIGDSYARVTSACGRYRAGWRTINVPQRWISIGYEASNARFCGRGP</sequence>
<dbReference type="Proteomes" id="UP000193240">
    <property type="component" value="Unassembled WGS sequence"/>
</dbReference>
<name>A0A1Y2LX99_EPING</name>
<protein>
    <recommendedName>
        <fullName evidence="4">Ecp2 effector protein domain-containing protein</fullName>
    </recommendedName>
</protein>
<dbReference type="InParanoid" id="A0A1Y2LX99"/>
<organism evidence="2 3">
    <name type="scientific">Epicoccum nigrum</name>
    <name type="common">Soil fungus</name>
    <name type="synonym">Epicoccum purpurascens</name>
    <dbReference type="NCBI Taxonomy" id="105696"/>
    <lineage>
        <taxon>Eukaryota</taxon>
        <taxon>Fungi</taxon>
        <taxon>Dikarya</taxon>
        <taxon>Ascomycota</taxon>
        <taxon>Pezizomycotina</taxon>
        <taxon>Dothideomycetes</taxon>
        <taxon>Pleosporomycetidae</taxon>
        <taxon>Pleosporales</taxon>
        <taxon>Pleosporineae</taxon>
        <taxon>Didymellaceae</taxon>
        <taxon>Epicoccum</taxon>
    </lineage>
</organism>
<dbReference type="EMBL" id="KZ107846">
    <property type="protein sequence ID" value="OSS48460.1"/>
    <property type="molecule type" value="Genomic_DNA"/>
</dbReference>
<keyword evidence="1" id="KW-0732">Signal</keyword>
<evidence type="ECO:0000256" key="1">
    <source>
        <dbReference type="SAM" id="SignalP"/>
    </source>
</evidence>
<proteinExistence type="predicted"/>
<dbReference type="STRING" id="105696.A0A1Y2LX99"/>
<evidence type="ECO:0000313" key="3">
    <source>
        <dbReference type="Proteomes" id="UP000193240"/>
    </source>
</evidence>
<accession>A0A1Y2LX99</accession>
<keyword evidence="3" id="KW-1185">Reference proteome</keyword>
<feature type="chain" id="PRO_5013277112" description="Ecp2 effector protein domain-containing protein" evidence="1">
    <location>
        <begin position="17"/>
        <end position="168"/>
    </location>
</feature>
<reference evidence="2 3" key="1">
    <citation type="journal article" date="2017" name="Genome Announc.">
        <title>Genome sequence of the saprophytic ascomycete Epicoccum nigrum ICMP 19927 strain isolated from New Zealand.</title>
        <authorList>
            <person name="Fokin M."/>
            <person name="Fleetwood D."/>
            <person name="Weir B.S."/>
            <person name="Villas-Boas S.G."/>
        </authorList>
    </citation>
    <scope>NUCLEOTIDE SEQUENCE [LARGE SCALE GENOMIC DNA]</scope>
    <source>
        <strain evidence="2 3">ICMP 19927</strain>
    </source>
</reference>
<dbReference type="OMA" id="CGASANM"/>
<dbReference type="AlphaFoldDB" id="A0A1Y2LX99"/>
<evidence type="ECO:0000313" key="2">
    <source>
        <dbReference type="EMBL" id="OSS48460.1"/>
    </source>
</evidence>
<evidence type="ECO:0008006" key="4">
    <source>
        <dbReference type="Google" id="ProtNLM"/>
    </source>
</evidence>
<gene>
    <name evidence="2" type="ORF">B5807_07700</name>
</gene>